<dbReference type="EMBL" id="QTSX02003733">
    <property type="protein sequence ID" value="KAJ9068434.1"/>
    <property type="molecule type" value="Genomic_DNA"/>
</dbReference>
<protein>
    <submittedName>
        <fullName evidence="1">Uncharacterized protein</fullName>
    </submittedName>
</protein>
<organism evidence="1 2">
    <name type="scientific">Entomophthora muscae</name>
    <dbReference type="NCBI Taxonomy" id="34485"/>
    <lineage>
        <taxon>Eukaryota</taxon>
        <taxon>Fungi</taxon>
        <taxon>Fungi incertae sedis</taxon>
        <taxon>Zoopagomycota</taxon>
        <taxon>Entomophthoromycotina</taxon>
        <taxon>Entomophthoromycetes</taxon>
        <taxon>Entomophthorales</taxon>
        <taxon>Entomophthoraceae</taxon>
        <taxon>Entomophthora</taxon>
    </lineage>
</organism>
<reference evidence="1" key="1">
    <citation type="submission" date="2022-04" db="EMBL/GenBank/DDBJ databases">
        <title>Genome of the entomopathogenic fungus Entomophthora muscae.</title>
        <authorList>
            <person name="Elya C."/>
            <person name="Lovett B.R."/>
            <person name="Lee E."/>
            <person name="Macias A.M."/>
            <person name="Hajek A.E."/>
            <person name="De Bivort B.L."/>
            <person name="Kasson M.T."/>
            <person name="De Fine Licht H.H."/>
            <person name="Stajich J.E."/>
        </authorList>
    </citation>
    <scope>NUCLEOTIDE SEQUENCE</scope>
    <source>
        <strain evidence="1">Berkeley</strain>
    </source>
</reference>
<keyword evidence="2" id="KW-1185">Reference proteome</keyword>
<accession>A0ACC2T1B1</accession>
<gene>
    <name evidence="1" type="ORF">DSO57_1028609</name>
</gene>
<evidence type="ECO:0000313" key="2">
    <source>
        <dbReference type="Proteomes" id="UP001165960"/>
    </source>
</evidence>
<evidence type="ECO:0000313" key="1">
    <source>
        <dbReference type="EMBL" id="KAJ9068434.1"/>
    </source>
</evidence>
<dbReference type="Proteomes" id="UP001165960">
    <property type="component" value="Unassembled WGS sequence"/>
</dbReference>
<name>A0ACC2T1B1_9FUNG</name>
<sequence>MEPKSIQTARSWLELNQSQVGILSGGGTRQPSRQAFKYHGFVPAPRWSQSWVGWSEKDIFSVDSSLPKSPRLRLVLCEVGYFLHGDSL</sequence>
<proteinExistence type="predicted"/>
<comment type="caution">
    <text evidence="1">The sequence shown here is derived from an EMBL/GenBank/DDBJ whole genome shotgun (WGS) entry which is preliminary data.</text>
</comment>